<accession>A0ABU0FBM5</accession>
<dbReference type="RefSeq" id="WP_307425259.1">
    <property type="nucleotide sequence ID" value="NZ_JAUSVK010000001.1"/>
</dbReference>
<reference evidence="10 11" key="1">
    <citation type="submission" date="2023-07" db="EMBL/GenBank/DDBJ databases">
        <title>Genomic Encyclopedia of Type Strains, Phase IV (KMG-IV): sequencing the most valuable type-strain genomes for metagenomic binning, comparative biology and taxonomic classification.</title>
        <authorList>
            <person name="Goeker M."/>
        </authorList>
    </citation>
    <scope>NUCLEOTIDE SEQUENCE [LARGE SCALE GENOMIC DNA]</scope>
    <source>
        <strain evidence="10 11">DSM 5896</strain>
    </source>
</reference>
<feature type="domain" description="ABC transporter" evidence="9">
    <location>
        <begin position="19"/>
        <end position="257"/>
    </location>
</feature>
<comment type="subcellular location">
    <subcellularLocation>
        <location evidence="1">Cell membrane</location>
        <topology evidence="1">Peripheral membrane protein</topology>
    </subcellularLocation>
</comment>
<comment type="caution">
    <text evidence="10">The sequence shown here is derived from an EMBL/GenBank/DDBJ whole genome shotgun (WGS) entry which is preliminary data.</text>
</comment>
<dbReference type="Gene3D" id="3.40.50.300">
    <property type="entry name" value="P-loop containing nucleotide triphosphate hydrolases"/>
    <property type="match status" value="1"/>
</dbReference>
<dbReference type="InterPro" id="IPR027417">
    <property type="entry name" value="P-loop_NTPase"/>
</dbReference>
<dbReference type="SUPFAM" id="SSF52540">
    <property type="entry name" value="P-loop containing nucleoside triphosphate hydrolases"/>
    <property type="match status" value="1"/>
</dbReference>
<sequence length="264" mass="28906">MQAEAAGTDAGRAEARPLIVLDKVVKRYGTHTVLSGIDLEVHAGNVMAIIGPSGSGKSTLLRCINYLEPPSSGTIMLDGIRLEAGRATSRKDLALLRRSVGMVFQSFNLFPHMSVLRNVSLAQERVAGRSRKEADERSMQLLSRVGLADKAHQYPLRCSGGQQQRVAIARALALDPKVMLFDEPTSSLDPELGLEVLAVMRELADDGMTMIVVTHEMRFAENVSDTVLVMADGIIVEQGPSAEVMRNPRQERTKRFLRAVNDRT</sequence>
<dbReference type="InterPro" id="IPR050086">
    <property type="entry name" value="MetN_ABC_transporter-like"/>
</dbReference>
<evidence type="ECO:0000256" key="8">
    <source>
        <dbReference type="ARBA" id="ARBA00023136"/>
    </source>
</evidence>
<dbReference type="InterPro" id="IPR030679">
    <property type="entry name" value="ABC_ATPase_HisP-typ"/>
</dbReference>
<dbReference type="Proteomes" id="UP001237448">
    <property type="component" value="Unassembled WGS sequence"/>
</dbReference>
<keyword evidence="8" id="KW-0472">Membrane</keyword>
<dbReference type="PANTHER" id="PTHR43166:SF9">
    <property type="entry name" value="GLUTAMATE_ASPARTATE IMPORT ATP-BINDING PROTEIN GLTL"/>
    <property type="match status" value="1"/>
</dbReference>
<dbReference type="PANTHER" id="PTHR43166">
    <property type="entry name" value="AMINO ACID IMPORT ATP-BINDING PROTEIN"/>
    <property type="match status" value="1"/>
</dbReference>
<keyword evidence="6 10" id="KW-0067">ATP-binding</keyword>
<dbReference type="PROSITE" id="PS50893">
    <property type="entry name" value="ABC_TRANSPORTER_2"/>
    <property type="match status" value="1"/>
</dbReference>
<evidence type="ECO:0000256" key="6">
    <source>
        <dbReference type="ARBA" id="ARBA00022840"/>
    </source>
</evidence>
<dbReference type="InterPro" id="IPR003439">
    <property type="entry name" value="ABC_transporter-like_ATP-bd"/>
</dbReference>
<evidence type="ECO:0000256" key="5">
    <source>
        <dbReference type="ARBA" id="ARBA00022741"/>
    </source>
</evidence>
<evidence type="ECO:0000256" key="3">
    <source>
        <dbReference type="ARBA" id="ARBA00022448"/>
    </source>
</evidence>
<dbReference type="PROSITE" id="PS00211">
    <property type="entry name" value="ABC_TRANSPORTER_1"/>
    <property type="match status" value="1"/>
</dbReference>
<dbReference type="CDD" id="cd03262">
    <property type="entry name" value="ABC_HisP_GlnQ"/>
    <property type="match status" value="1"/>
</dbReference>
<comment type="similarity">
    <text evidence="2">Belongs to the ABC transporter superfamily.</text>
</comment>
<gene>
    <name evidence="10" type="ORF">J3R73_001813</name>
</gene>
<evidence type="ECO:0000256" key="4">
    <source>
        <dbReference type="ARBA" id="ARBA00022475"/>
    </source>
</evidence>
<keyword evidence="5" id="KW-0547">Nucleotide-binding</keyword>
<keyword evidence="3" id="KW-0813">Transport</keyword>
<evidence type="ECO:0000313" key="10">
    <source>
        <dbReference type="EMBL" id="MDQ0392021.1"/>
    </source>
</evidence>
<name>A0ABU0FBM5_9HYPH</name>
<evidence type="ECO:0000313" key="11">
    <source>
        <dbReference type="Proteomes" id="UP001237448"/>
    </source>
</evidence>
<evidence type="ECO:0000256" key="1">
    <source>
        <dbReference type="ARBA" id="ARBA00004202"/>
    </source>
</evidence>
<dbReference type="EMBL" id="JAUSVK010000001">
    <property type="protein sequence ID" value="MDQ0392021.1"/>
    <property type="molecule type" value="Genomic_DNA"/>
</dbReference>
<keyword evidence="4" id="KW-1003">Cell membrane</keyword>
<dbReference type="InterPro" id="IPR017871">
    <property type="entry name" value="ABC_transporter-like_CS"/>
</dbReference>
<dbReference type="GO" id="GO:0005524">
    <property type="term" value="F:ATP binding"/>
    <property type="evidence" value="ECO:0007669"/>
    <property type="project" value="UniProtKB-KW"/>
</dbReference>
<organism evidence="10 11">
    <name type="scientific">Labrys monachus</name>
    <dbReference type="NCBI Taxonomy" id="217067"/>
    <lineage>
        <taxon>Bacteria</taxon>
        <taxon>Pseudomonadati</taxon>
        <taxon>Pseudomonadota</taxon>
        <taxon>Alphaproteobacteria</taxon>
        <taxon>Hyphomicrobiales</taxon>
        <taxon>Xanthobacteraceae</taxon>
        <taxon>Labrys</taxon>
    </lineage>
</organism>
<dbReference type="InterPro" id="IPR003593">
    <property type="entry name" value="AAA+_ATPase"/>
</dbReference>
<keyword evidence="7" id="KW-0029">Amino-acid transport</keyword>
<dbReference type="SMART" id="SM00382">
    <property type="entry name" value="AAA"/>
    <property type="match status" value="1"/>
</dbReference>
<evidence type="ECO:0000259" key="9">
    <source>
        <dbReference type="PROSITE" id="PS50893"/>
    </source>
</evidence>
<dbReference type="PIRSF" id="PIRSF039085">
    <property type="entry name" value="ABC_ATPase_HisP"/>
    <property type="match status" value="1"/>
</dbReference>
<protein>
    <submittedName>
        <fullName evidence="10">Polar amino acid transport system ATP-binding protein</fullName>
    </submittedName>
</protein>
<keyword evidence="11" id="KW-1185">Reference proteome</keyword>
<evidence type="ECO:0000256" key="7">
    <source>
        <dbReference type="ARBA" id="ARBA00022970"/>
    </source>
</evidence>
<evidence type="ECO:0000256" key="2">
    <source>
        <dbReference type="ARBA" id="ARBA00005417"/>
    </source>
</evidence>
<dbReference type="Pfam" id="PF00005">
    <property type="entry name" value="ABC_tran"/>
    <property type="match status" value="1"/>
</dbReference>
<proteinExistence type="inferred from homology"/>